<accession>A0ACB9F0D7</accession>
<gene>
    <name evidence="1" type="ORF">L2E82_14159</name>
</gene>
<keyword evidence="2" id="KW-1185">Reference proteome</keyword>
<evidence type="ECO:0000313" key="1">
    <source>
        <dbReference type="EMBL" id="KAI3764156.1"/>
    </source>
</evidence>
<organism evidence="1 2">
    <name type="scientific">Cichorium intybus</name>
    <name type="common">Chicory</name>
    <dbReference type="NCBI Taxonomy" id="13427"/>
    <lineage>
        <taxon>Eukaryota</taxon>
        <taxon>Viridiplantae</taxon>
        <taxon>Streptophyta</taxon>
        <taxon>Embryophyta</taxon>
        <taxon>Tracheophyta</taxon>
        <taxon>Spermatophyta</taxon>
        <taxon>Magnoliopsida</taxon>
        <taxon>eudicotyledons</taxon>
        <taxon>Gunneridae</taxon>
        <taxon>Pentapetalae</taxon>
        <taxon>asterids</taxon>
        <taxon>campanulids</taxon>
        <taxon>Asterales</taxon>
        <taxon>Asteraceae</taxon>
        <taxon>Cichorioideae</taxon>
        <taxon>Cichorieae</taxon>
        <taxon>Cichoriinae</taxon>
        <taxon>Cichorium</taxon>
    </lineage>
</organism>
<dbReference type="Proteomes" id="UP001055811">
    <property type="component" value="Linkage Group LG03"/>
</dbReference>
<reference evidence="1 2" key="2">
    <citation type="journal article" date="2022" name="Mol. Ecol. Resour.">
        <title>The genomes of chicory, endive, great burdock and yacon provide insights into Asteraceae paleo-polyploidization history and plant inulin production.</title>
        <authorList>
            <person name="Fan W."/>
            <person name="Wang S."/>
            <person name="Wang H."/>
            <person name="Wang A."/>
            <person name="Jiang F."/>
            <person name="Liu H."/>
            <person name="Zhao H."/>
            <person name="Xu D."/>
            <person name="Zhang Y."/>
        </authorList>
    </citation>
    <scope>NUCLEOTIDE SEQUENCE [LARGE SCALE GENOMIC DNA]</scope>
    <source>
        <strain evidence="2">cv. Punajuju</strain>
        <tissue evidence="1">Leaves</tissue>
    </source>
</reference>
<dbReference type="EMBL" id="CM042011">
    <property type="protein sequence ID" value="KAI3764156.1"/>
    <property type="molecule type" value="Genomic_DNA"/>
</dbReference>
<proteinExistence type="predicted"/>
<reference evidence="2" key="1">
    <citation type="journal article" date="2022" name="Mol. Ecol. Resour.">
        <title>The genomes of chicory, endive, great burdock and yacon provide insights into Asteraceae palaeo-polyploidization history and plant inulin production.</title>
        <authorList>
            <person name="Fan W."/>
            <person name="Wang S."/>
            <person name="Wang H."/>
            <person name="Wang A."/>
            <person name="Jiang F."/>
            <person name="Liu H."/>
            <person name="Zhao H."/>
            <person name="Xu D."/>
            <person name="Zhang Y."/>
        </authorList>
    </citation>
    <scope>NUCLEOTIDE SEQUENCE [LARGE SCALE GENOMIC DNA]</scope>
    <source>
        <strain evidence="2">cv. Punajuju</strain>
    </source>
</reference>
<evidence type="ECO:0000313" key="2">
    <source>
        <dbReference type="Proteomes" id="UP001055811"/>
    </source>
</evidence>
<name>A0ACB9F0D7_CICIN</name>
<protein>
    <submittedName>
        <fullName evidence="1">Uncharacterized protein</fullName>
    </submittedName>
</protein>
<comment type="caution">
    <text evidence="1">The sequence shown here is derived from an EMBL/GenBank/DDBJ whole genome shotgun (WGS) entry which is preliminary data.</text>
</comment>
<sequence length="69" mass="7609">MLTKWLVASVSTGGGVATPTHRDSARATTARALRSTPLRRATSAPSLHYRWRYHPSGPVYGRKTSQSER</sequence>